<dbReference type="InterPro" id="IPR021235">
    <property type="entry name" value="DUF2637"/>
</dbReference>
<feature type="transmembrane region" description="Helical" evidence="2">
    <location>
        <begin position="108"/>
        <end position="127"/>
    </location>
</feature>
<keyword evidence="2" id="KW-1133">Transmembrane helix</keyword>
<evidence type="ECO:0008006" key="5">
    <source>
        <dbReference type="Google" id="ProtNLM"/>
    </source>
</evidence>
<evidence type="ECO:0000256" key="2">
    <source>
        <dbReference type="SAM" id="Phobius"/>
    </source>
</evidence>
<keyword evidence="2" id="KW-0472">Membrane</keyword>
<keyword evidence="4" id="KW-1185">Reference proteome</keyword>
<dbReference type="KEGG" id="nwl:NWFMUON74_52120"/>
<dbReference type="Proteomes" id="UP000516173">
    <property type="component" value="Chromosome"/>
</dbReference>
<gene>
    <name evidence="3" type="ORF">NWFMUON74_52120</name>
</gene>
<evidence type="ECO:0000313" key="4">
    <source>
        <dbReference type="Proteomes" id="UP000516173"/>
    </source>
</evidence>
<dbReference type="RefSeq" id="WP_187684345.1">
    <property type="nucleotide sequence ID" value="NZ_AP023396.1"/>
</dbReference>
<dbReference type="GeneID" id="80349651"/>
<sequence length="322" mass="34527">MTGTDYRAGAHAVRSSDPAHHRAATGAQGGKPAGARTAEETAAIRFFWGELLLVAAMSIAGNIVHAWINAPTGKHWVAAFVASFPPVALLAATHGVGLLVRAQNKARLAYWAVVALTAAIAGVAFRLSFDALRELSTQVGMSEHLAWLFPLIIDGAIGQATIALLVLARTDRTAGADEVRTAPEPVRTDDPVRTVSVREVRTETYSRSAELTAQQPAGVIETGPRTALEPSAPDPWQRIAESVCGADPAGRRDTGKVAAILRLKFEENWSHARIAEHVELSKTAVTRTITAAREQYDVDAAVPARIERDREDREEEPATLTD</sequence>
<protein>
    <recommendedName>
        <fullName evidence="5">DUF2637 domain-containing protein</fullName>
    </recommendedName>
</protein>
<name>A0A7G1KQM3_9NOCA</name>
<keyword evidence="2" id="KW-0812">Transmembrane</keyword>
<accession>A0A7G1KQM3</accession>
<proteinExistence type="predicted"/>
<feature type="transmembrane region" description="Helical" evidence="2">
    <location>
        <begin position="147"/>
        <end position="168"/>
    </location>
</feature>
<organism evidence="3 4">
    <name type="scientific">Nocardia wallacei</name>
    <dbReference type="NCBI Taxonomy" id="480035"/>
    <lineage>
        <taxon>Bacteria</taxon>
        <taxon>Bacillati</taxon>
        <taxon>Actinomycetota</taxon>
        <taxon>Actinomycetes</taxon>
        <taxon>Mycobacteriales</taxon>
        <taxon>Nocardiaceae</taxon>
        <taxon>Nocardia</taxon>
    </lineage>
</organism>
<dbReference type="Pfam" id="PF10935">
    <property type="entry name" value="DUF2637"/>
    <property type="match status" value="1"/>
</dbReference>
<evidence type="ECO:0000313" key="3">
    <source>
        <dbReference type="EMBL" id="BCK57440.1"/>
    </source>
</evidence>
<evidence type="ECO:0000256" key="1">
    <source>
        <dbReference type="SAM" id="MobiDB-lite"/>
    </source>
</evidence>
<dbReference type="EMBL" id="AP023396">
    <property type="protein sequence ID" value="BCK57440.1"/>
    <property type="molecule type" value="Genomic_DNA"/>
</dbReference>
<feature type="transmembrane region" description="Helical" evidence="2">
    <location>
        <begin position="76"/>
        <end position="96"/>
    </location>
</feature>
<feature type="region of interest" description="Disordered" evidence="1">
    <location>
        <begin position="1"/>
        <end position="34"/>
    </location>
</feature>
<reference evidence="3 4" key="1">
    <citation type="submission" date="2020-08" db="EMBL/GenBank/DDBJ databases">
        <title>Genome Sequencing of Nocardia wallacei strain FMUON74 and assembly.</title>
        <authorList>
            <person name="Toyokawa M."/>
            <person name="Uesaka K."/>
        </authorList>
    </citation>
    <scope>NUCLEOTIDE SEQUENCE [LARGE SCALE GENOMIC DNA]</scope>
    <source>
        <strain evidence="3 4">FMUON74</strain>
    </source>
</reference>
<dbReference type="AlphaFoldDB" id="A0A7G1KQM3"/>
<feature type="transmembrane region" description="Helical" evidence="2">
    <location>
        <begin position="46"/>
        <end position="70"/>
    </location>
</feature>